<dbReference type="Proteomes" id="UP001055039">
    <property type="component" value="Unassembled WGS sequence"/>
</dbReference>
<feature type="signal peptide" evidence="2">
    <location>
        <begin position="1"/>
        <end position="24"/>
    </location>
</feature>
<comment type="caution">
    <text evidence="3">The sequence shown here is derived from an EMBL/GenBank/DDBJ whole genome shotgun (WGS) entry which is preliminary data.</text>
</comment>
<evidence type="ECO:0000256" key="1">
    <source>
        <dbReference type="SAM" id="MobiDB-lite"/>
    </source>
</evidence>
<evidence type="ECO:0000313" key="3">
    <source>
        <dbReference type="EMBL" id="GJE65247.1"/>
    </source>
</evidence>
<sequence>MLRFASFASVLLFAFATTATPVSAQSARSKKGTWTALPSQVVPPAPPRVAHGGFGALPFAAGGSSGYCDIVVKRGGGNPTQDMTGSIGHAKSYQAGGGGPARQRVCSR</sequence>
<feature type="region of interest" description="Disordered" evidence="1">
    <location>
        <begin position="79"/>
        <end position="108"/>
    </location>
</feature>
<gene>
    <name evidence="3" type="ORF">LNAOJCKE_2457</name>
</gene>
<reference evidence="3" key="2">
    <citation type="submission" date="2021-08" db="EMBL/GenBank/DDBJ databases">
        <authorList>
            <person name="Tani A."/>
            <person name="Ola A."/>
            <person name="Ogura Y."/>
            <person name="Katsura K."/>
            <person name="Hayashi T."/>
        </authorList>
    </citation>
    <scope>NUCLEOTIDE SEQUENCE</scope>
    <source>
        <strain evidence="3">NBRC 15686</strain>
    </source>
</reference>
<evidence type="ECO:0000256" key="2">
    <source>
        <dbReference type="SAM" id="SignalP"/>
    </source>
</evidence>
<accession>A0ABQ4UEM0</accession>
<name>A0ABQ4UEM0_9HYPH</name>
<keyword evidence="4" id="KW-1185">Reference proteome</keyword>
<dbReference type="EMBL" id="BPRC01000007">
    <property type="protein sequence ID" value="GJE65247.1"/>
    <property type="molecule type" value="Genomic_DNA"/>
</dbReference>
<protein>
    <submittedName>
        <fullName evidence="3">Uncharacterized protein</fullName>
    </submittedName>
</protein>
<dbReference type="RefSeq" id="WP_133090884.1">
    <property type="nucleotide sequence ID" value="NZ_BAAADH010000066.1"/>
</dbReference>
<feature type="chain" id="PRO_5046537189" evidence="2">
    <location>
        <begin position="25"/>
        <end position="108"/>
    </location>
</feature>
<organism evidence="3 4">
    <name type="scientific">Methylorubrum aminovorans</name>
    <dbReference type="NCBI Taxonomy" id="269069"/>
    <lineage>
        <taxon>Bacteria</taxon>
        <taxon>Pseudomonadati</taxon>
        <taxon>Pseudomonadota</taxon>
        <taxon>Alphaproteobacteria</taxon>
        <taxon>Hyphomicrobiales</taxon>
        <taxon>Methylobacteriaceae</taxon>
        <taxon>Methylorubrum</taxon>
    </lineage>
</organism>
<evidence type="ECO:0000313" key="4">
    <source>
        <dbReference type="Proteomes" id="UP001055039"/>
    </source>
</evidence>
<proteinExistence type="predicted"/>
<keyword evidence="2" id="KW-0732">Signal</keyword>
<reference evidence="3" key="1">
    <citation type="journal article" date="2021" name="Front. Microbiol.">
        <title>Comprehensive Comparative Genomics and Phenotyping of Methylobacterium Species.</title>
        <authorList>
            <person name="Alessa O."/>
            <person name="Ogura Y."/>
            <person name="Fujitani Y."/>
            <person name="Takami H."/>
            <person name="Hayashi T."/>
            <person name="Sahin N."/>
            <person name="Tani A."/>
        </authorList>
    </citation>
    <scope>NUCLEOTIDE SEQUENCE</scope>
    <source>
        <strain evidence="3">NBRC 15686</strain>
    </source>
</reference>